<dbReference type="Pfam" id="PF06508">
    <property type="entry name" value="QueC"/>
    <property type="match status" value="1"/>
</dbReference>
<evidence type="ECO:0000256" key="9">
    <source>
        <dbReference type="ARBA" id="ARBA00039149"/>
    </source>
</evidence>
<proteinExistence type="inferred from homology"/>
<evidence type="ECO:0000313" key="13">
    <source>
        <dbReference type="Proteomes" id="UP000319976"/>
    </source>
</evidence>
<keyword evidence="3 11" id="KW-0479">Metal-binding</keyword>
<evidence type="ECO:0000256" key="11">
    <source>
        <dbReference type="HAMAP-Rule" id="MF_01633"/>
    </source>
</evidence>
<evidence type="ECO:0000256" key="2">
    <source>
        <dbReference type="ARBA" id="ARBA00022598"/>
    </source>
</evidence>
<dbReference type="GO" id="GO:0008616">
    <property type="term" value="P:tRNA queuosine(34) biosynthetic process"/>
    <property type="evidence" value="ECO:0007669"/>
    <property type="project" value="UniProtKB-UniRule"/>
</dbReference>
<dbReference type="AlphaFoldDB" id="A0A517T560"/>
<keyword evidence="7 11" id="KW-0067">ATP-binding</keyword>
<accession>A0A517T560</accession>
<evidence type="ECO:0000256" key="8">
    <source>
        <dbReference type="ARBA" id="ARBA00037993"/>
    </source>
</evidence>
<comment type="similarity">
    <text evidence="8 11">Belongs to the QueC family.</text>
</comment>
<gene>
    <name evidence="11 12" type="primary">queC</name>
    <name evidence="12" type="ORF">V22_07370</name>
</gene>
<feature type="binding site" evidence="11">
    <location>
        <begin position="11"/>
        <end position="21"/>
    </location>
    <ligand>
        <name>ATP</name>
        <dbReference type="ChEBI" id="CHEBI:30616"/>
    </ligand>
</feature>
<dbReference type="EMBL" id="CP036316">
    <property type="protein sequence ID" value="QDT63515.1"/>
    <property type="molecule type" value="Genomic_DNA"/>
</dbReference>
<dbReference type="EC" id="6.3.4.20" evidence="9 11"/>
<feature type="binding site" evidence="11">
    <location>
        <position position="208"/>
    </location>
    <ligand>
        <name>Zn(2+)</name>
        <dbReference type="ChEBI" id="CHEBI:29105"/>
    </ligand>
</feature>
<dbReference type="GO" id="GO:0005524">
    <property type="term" value="F:ATP binding"/>
    <property type="evidence" value="ECO:0007669"/>
    <property type="project" value="UniProtKB-UniRule"/>
</dbReference>
<evidence type="ECO:0000256" key="3">
    <source>
        <dbReference type="ARBA" id="ARBA00022723"/>
    </source>
</evidence>
<organism evidence="12 13">
    <name type="scientific">Calycomorphotria hydatis</name>
    <dbReference type="NCBI Taxonomy" id="2528027"/>
    <lineage>
        <taxon>Bacteria</taxon>
        <taxon>Pseudomonadati</taxon>
        <taxon>Planctomycetota</taxon>
        <taxon>Planctomycetia</taxon>
        <taxon>Planctomycetales</taxon>
        <taxon>Planctomycetaceae</taxon>
        <taxon>Calycomorphotria</taxon>
    </lineage>
</organism>
<feature type="binding site" evidence="11">
    <location>
        <position position="195"/>
    </location>
    <ligand>
        <name>Zn(2+)</name>
        <dbReference type="ChEBI" id="CHEBI:29105"/>
    </ligand>
</feature>
<dbReference type="GO" id="GO:0008270">
    <property type="term" value="F:zinc ion binding"/>
    <property type="evidence" value="ECO:0007669"/>
    <property type="project" value="UniProtKB-UniRule"/>
</dbReference>
<comment type="function">
    <text evidence="11">Catalyzes the ATP-dependent conversion of 7-carboxy-7-deazaguanine (CDG) to 7-cyano-7-deazaguanine (preQ(0)).</text>
</comment>
<keyword evidence="4 11" id="KW-0547">Nucleotide-binding</keyword>
<reference evidence="12 13" key="1">
    <citation type="submission" date="2019-02" db="EMBL/GenBank/DDBJ databases">
        <title>Deep-cultivation of Planctomycetes and their phenomic and genomic characterization uncovers novel biology.</title>
        <authorList>
            <person name="Wiegand S."/>
            <person name="Jogler M."/>
            <person name="Boedeker C."/>
            <person name="Pinto D."/>
            <person name="Vollmers J."/>
            <person name="Rivas-Marin E."/>
            <person name="Kohn T."/>
            <person name="Peeters S.H."/>
            <person name="Heuer A."/>
            <person name="Rast P."/>
            <person name="Oberbeckmann S."/>
            <person name="Bunk B."/>
            <person name="Jeske O."/>
            <person name="Meyerdierks A."/>
            <person name="Storesund J.E."/>
            <person name="Kallscheuer N."/>
            <person name="Luecker S."/>
            <person name="Lage O.M."/>
            <person name="Pohl T."/>
            <person name="Merkel B.J."/>
            <person name="Hornburger P."/>
            <person name="Mueller R.-W."/>
            <person name="Bruemmer F."/>
            <person name="Labrenz M."/>
            <person name="Spormann A.M."/>
            <person name="Op den Camp H."/>
            <person name="Overmann J."/>
            <person name="Amann R."/>
            <person name="Jetten M.S.M."/>
            <person name="Mascher T."/>
            <person name="Medema M.H."/>
            <person name="Devos D.P."/>
            <person name="Kaster A.-K."/>
            <person name="Ovreas L."/>
            <person name="Rohde M."/>
            <person name="Galperin M.Y."/>
            <person name="Jogler C."/>
        </authorList>
    </citation>
    <scope>NUCLEOTIDE SEQUENCE [LARGE SCALE GENOMIC DNA]</scope>
    <source>
        <strain evidence="12 13">V22</strain>
    </source>
</reference>
<feature type="binding site" evidence="11">
    <location>
        <position position="211"/>
    </location>
    <ligand>
        <name>Zn(2+)</name>
        <dbReference type="ChEBI" id="CHEBI:29105"/>
    </ligand>
</feature>
<name>A0A517T560_9PLAN</name>
<dbReference type="KEGG" id="chya:V22_07370"/>
<keyword evidence="6 11" id="KW-0862">Zinc</keyword>
<dbReference type="PANTHER" id="PTHR42914:SF1">
    <property type="entry name" value="7-CYANO-7-DEAZAGUANINE SYNTHASE"/>
    <property type="match status" value="1"/>
</dbReference>
<evidence type="ECO:0000256" key="1">
    <source>
        <dbReference type="ARBA" id="ARBA00005061"/>
    </source>
</evidence>
<dbReference type="Gene3D" id="3.40.50.620">
    <property type="entry name" value="HUPs"/>
    <property type="match status" value="1"/>
</dbReference>
<evidence type="ECO:0000313" key="12">
    <source>
        <dbReference type="EMBL" id="QDT63515.1"/>
    </source>
</evidence>
<keyword evidence="2 11" id="KW-0436">Ligase</keyword>
<keyword evidence="5 11" id="KW-0671">Queuosine biosynthesis</keyword>
<dbReference type="NCBIfam" id="TIGR00364">
    <property type="entry name" value="7-cyano-7-deazaguanine synthase QueC"/>
    <property type="match status" value="1"/>
</dbReference>
<dbReference type="CDD" id="cd01995">
    <property type="entry name" value="QueC-like"/>
    <property type="match status" value="1"/>
</dbReference>
<dbReference type="InterPro" id="IPR014729">
    <property type="entry name" value="Rossmann-like_a/b/a_fold"/>
</dbReference>
<protein>
    <recommendedName>
        <fullName evidence="9 11">7-cyano-7-deazaguanine synthase</fullName>
        <ecNumber evidence="9 11">6.3.4.20</ecNumber>
    </recommendedName>
    <alternativeName>
        <fullName evidence="11">7-cyano-7-carbaguanine synthase</fullName>
    </alternativeName>
    <alternativeName>
        <fullName evidence="11">PreQ(0) synthase</fullName>
    </alternativeName>
    <alternativeName>
        <fullName evidence="11">Queuosine biosynthesis protein QueC</fullName>
    </alternativeName>
</protein>
<dbReference type="GO" id="GO:0016879">
    <property type="term" value="F:ligase activity, forming carbon-nitrogen bonds"/>
    <property type="evidence" value="ECO:0007669"/>
    <property type="project" value="UniProtKB-UniRule"/>
</dbReference>
<evidence type="ECO:0000256" key="7">
    <source>
        <dbReference type="ARBA" id="ARBA00022840"/>
    </source>
</evidence>
<evidence type="ECO:0000256" key="5">
    <source>
        <dbReference type="ARBA" id="ARBA00022785"/>
    </source>
</evidence>
<comment type="cofactor">
    <cofactor evidence="11">
        <name>Zn(2+)</name>
        <dbReference type="ChEBI" id="CHEBI:29105"/>
    </cofactor>
    <text evidence="11">Binds 1 zinc ion per subunit.</text>
</comment>
<dbReference type="PANTHER" id="PTHR42914">
    <property type="entry name" value="7-CYANO-7-DEAZAGUANINE SYNTHASE"/>
    <property type="match status" value="1"/>
</dbReference>
<feature type="binding site" evidence="11">
    <location>
        <position position="205"/>
    </location>
    <ligand>
        <name>Zn(2+)</name>
        <dbReference type="ChEBI" id="CHEBI:29105"/>
    </ligand>
</feature>
<evidence type="ECO:0000256" key="4">
    <source>
        <dbReference type="ARBA" id="ARBA00022741"/>
    </source>
</evidence>
<dbReference type="InterPro" id="IPR018317">
    <property type="entry name" value="QueC"/>
</dbReference>
<dbReference type="HAMAP" id="MF_01633">
    <property type="entry name" value="QueC"/>
    <property type="match status" value="1"/>
</dbReference>
<evidence type="ECO:0000256" key="6">
    <source>
        <dbReference type="ARBA" id="ARBA00022833"/>
    </source>
</evidence>
<dbReference type="Proteomes" id="UP000319976">
    <property type="component" value="Chromosome"/>
</dbReference>
<dbReference type="UniPathway" id="UPA00391"/>
<sequence>MLDRKKAVVLVSGGLDSSTVLAMAQEAGFELYALSFDYGQRHRFELEASERVCEAFGVAKHITFPLNLRLFGGSALTDEIDVPKDRDESAMSTGIPITYVPARNTIFLSVAMGWAETLGAADIFIGVNAVDYSGYPDCRPEFIDSFRQTADLATKAGVEDTSHWTIHTPLIAMTKSEIIQTGTRLGVDYGLTHSCYDPDAEGKPCGHCDSCQLRLKGFADAGLVDPVDYANS</sequence>
<comment type="pathway">
    <text evidence="1 11">Purine metabolism; 7-cyano-7-deazaguanine biosynthesis.</text>
</comment>
<keyword evidence="13" id="KW-1185">Reference proteome</keyword>
<comment type="catalytic activity">
    <reaction evidence="10 11">
        <text>7-carboxy-7-carbaguanine + NH4(+) + 2 ATP = 7-cyano-7-carbaguanine + 2 AMP + 2 diphosphate + 2 H(+)</text>
        <dbReference type="Rhea" id="RHEA:27982"/>
        <dbReference type="ChEBI" id="CHEBI:15378"/>
        <dbReference type="ChEBI" id="CHEBI:28938"/>
        <dbReference type="ChEBI" id="CHEBI:30616"/>
        <dbReference type="ChEBI" id="CHEBI:33019"/>
        <dbReference type="ChEBI" id="CHEBI:45075"/>
        <dbReference type="ChEBI" id="CHEBI:61036"/>
        <dbReference type="ChEBI" id="CHEBI:456215"/>
        <dbReference type="EC" id="6.3.4.20"/>
    </reaction>
</comment>
<dbReference type="SUPFAM" id="SSF52402">
    <property type="entry name" value="Adenine nucleotide alpha hydrolases-like"/>
    <property type="match status" value="1"/>
</dbReference>
<evidence type="ECO:0000256" key="10">
    <source>
        <dbReference type="ARBA" id="ARBA00047890"/>
    </source>
</evidence>
<dbReference type="PIRSF" id="PIRSF006293">
    <property type="entry name" value="ExsB"/>
    <property type="match status" value="1"/>
</dbReference>